<reference evidence="1" key="1">
    <citation type="submission" date="2022-03" db="EMBL/GenBank/DDBJ databases">
        <authorList>
            <person name="Tunstrom K."/>
        </authorList>
    </citation>
    <scope>NUCLEOTIDE SEQUENCE</scope>
</reference>
<protein>
    <submittedName>
        <fullName evidence="1">Uncharacterized protein</fullName>
    </submittedName>
</protein>
<dbReference type="Proteomes" id="UP001153954">
    <property type="component" value="Unassembled WGS sequence"/>
</dbReference>
<proteinExistence type="predicted"/>
<dbReference type="EMBL" id="CAKOGL010000014">
    <property type="protein sequence ID" value="CAH2094654.1"/>
    <property type="molecule type" value="Genomic_DNA"/>
</dbReference>
<gene>
    <name evidence="1" type="ORF">EEDITHA_LOCUS10199</name>
</gene>
<evidence type="ECO:0000313" key="1">
    <source>
        <dbReference type="EMBL" id="CAH2094654.1"/>
    </source>
</evidence>
<dbReference type="AlphaFoldDB" id="A0AAU9U478"/>
<dbReference type="Gene3D" id="3.40.50.300">
    <property type="entry name" value="P-loop containing nucleotide triphosphate hydrolases"/>
    <property type="match status" value="1"/>
</dbReference>
<name>A0AAU9U478_EUPED</name>
<comment type="caution">
    <text evidence="1">The sequence shown here is derived from an EMBL/GenBank/DDBJ whole genome shotgun (WGS) entry which is preliminary data.</text>
</comment>
<accession>A0AAU9U478</accession>
<evidence type="ECO:0000313" key="2">
    <source>
        <dbReference type="Proteomes" id="UP001153954"/>
    </source>
</evidence>
<dbReference type="InterPro" id="IPR027417">
    <property type="entry name" value="P-loop_NTPase"/>
</dbReference>
<organism evidence="1 2">
    <name type="scientific">Euphydryas editha</name>
    <name type="common">Edith's checkerspot</name>
    <dbReference type="NCBI Taxonomy" id="104508"/>
    <lineage>
        <taxon>Eukaryota</taxon>
        <taxon>Metazoa</taxon>
        <taxon>Ecdysozoa</taxon>
        <taxon>Arthropoda</taxon>
        <taxon>Hexapoda</taxon>
        <taxon>Insecta</taxon>
        <taxon>Pterygota</taxon>
        <taxon>Neoptera</taxon>
        <taxon>Endopterygota</taxon>
        <taxon>Lepidoptera</taxon>
        <taxon>Glossata</taxon>
        <taxon>Ditrysia</taxon>
        <taxon>Papilionoidea</taxon>
        <taxon>Nymphalidae</taxon>
        <taxon>Nymphalinae</taxon>
        <taxon>Euphydryas</taxon>
    </lineage>
</organism>
<sequence length="96" mass="10468">MIIYEAQGETNGEVVEVKMRTERLHLHDSVPHAVVVVTRNTNTCVYYTDDEGDASGRFISASGGGLDEDRLGAQPKNIHSQTQHFGYEGCTLDTAG</sequence>
<keyword evidence="2" id="KW-1185">Reference proteome</keyword>